<dbReference type="PIRSF" id="PIRSF002741">
    <property type="entry name" value="MppA"/>
    <property type="match status" value="1"/>
</dbReference>
<comment type="subcellular location">
    <subcellularLocation>
        <location evidence="1">Cell membrane</location>
        <topology evidence="1">Lipid-anchor</topology>
    </subcellularLocation>
    <subcellularLocation>
        <location evidence="2">Periplasm</location>
    </subcellularLocation>
</comment>
<dbReference type="GO" id="GO:0030288">
    <property type="term" value="C:outer membrane-bounded periplasmic space"/>
    <property type="evidence" value="ECO:0007669"/>
    <property type="project" value="UniProtKB-ARBA"/>
</dbReference>
<evidence type="ECO:0000256" key="6">
    <source>
        <dbReference type="ARBA" id="ARBA00022764"/>
    </source>
</evidence>
<dbReference type="CDD" id="cd08504">
    <property type="entry name" value="PBP2_OppA"/>
    <property type="match status" value="1"/>
</dbReference>
<dbReference type="EMBL" id="CP003752">
    <property type="protein sequence ID" value="AFQ16415.1"/>
    <property type="molecule type" value="Genomic_DNA"/>
</dbReference>
<name>A0A9W3NXV9_BACTU</name>
<feature type="domain" description="Solute-binding protein family 5" evidence="14">
    <location>
        <begin position="99"/>
        <end position="480"/>
    </location>
</feature>
<protein>
    <recommendedName>
        <fullName evidence="13">Periplasmic oligopeptide-binding protein OppA</fullName>
    </recommendedName>
</protein>
<keyword evidence="6" id="KW-0574">Periplasm</keyword>
<dbReference type="PROSITE" id="PS51257">
    <property type="entry name" value="PROKAR_LIPOPROTEIN"/>
    <property type="match status" value="1"/>
</dbReference>
<evidence type="ECO:0000313" key="16">
    <source>
        <dbReference type="Proteomes" id="UP000005259"/>
    </source>
</evidence>
<dbReference type="PANTHER" id="PTHR30290:SF10">
    <property type="entry name" value="PERIPLASMIC OLIGOPEPTIDE-BINDING PROTEIN-RELATED"/>
    <property type="match status" value="1"/>
</dbReference>
<dbReference type="AlphaFoldDB" id="A0A9W3NXV9"/>
<dbReference type="GO" id="GO:0043190">
    <property type="term" value="C:ATP-binding cassette (ABC) transporter complex"/>
    <property type="evidence" value="ECO:0007669"/>
    <property type="project" value="InterPro"/>
</dbReference>
<dbReference type="Pfam" id="PF00496">
    <property type="entry name" value="SBP_bac_5"/>
    <property type="match status" value="1"/>
</dbReference>
<dbReference type="SUPFAM" id="SSF53850">
    <property type="entry name" value="Periplasmic binding protein-like II"/>
    <property type="match status" value="1"/>
</dbReference>
<keyword evidence="9" id="KW-0564">Palmitate</keyword>
<evidence type="ECO:0000256" key="1">
    <source>
        <dbReference type="ARBA" id="ARBA00004193"/>
    </source>
</evidence>
<reference evidence="15 16" key="1">
    <citation type="submission" date="2012-08" db="EMBL/GenBank/DDBJ databases">
        <authorList>
            <person name="Doggett N."/>
            <person name="Teshima H."/>
            <person name="Bruce D."/>
            <person name="Detter J.C."/>
            <person name="Johnson S.L."/>
            <person name="Han C."/>
        </authorList>
    </citation>
    <scope>NUCLEOTIDE SEQUENCE [LARGE SCALE GENOMIC DNA]</scope>
    <source>
        <strain evidence="15 16">HD-771</strain>
    </source>
</reference>
<evidence type="ECO:0000256" key="13">
    <source>
        <dbReference type="ARBA" id="ARBA00072558"/>
    </source>
</evidence>
<gene>
    <name evidence="15" type="ORF">BTG_14815</name>
</gene>
<dbReference type="GO" id="GO:1904680">
    <property type="term" value="F:peptide transmembrane transporter activity"/>
    <property type="evidence" value="ECO:0007669"/>
    <property type="project" value="TreeGrafter"/>
</dbReference>
<evidence type="ECO:0000256" key="9">
    <source>
        <dbReference type="ARBA" id="ARBA00023139"/>
    </source>
</evidence>
<comment type="similarity">
    <text evidence="3">Belongs to the bacterial solute-binding protein 5 family.</text>
</comment>
<dbReference type="Gene3D" id="3.10.105.10">
    <property type="entry name" value="Dipeptide-binding Protein, Domain 3"/>
    <property type="match status" value="1"/>
</dbReference>
<dbReference type="FunFam" id="3.10.105.10:FF:000001">
    <property type="entry name" value="Oligopeptide ABC transporter, oligopeptide-binding protein"/>
    <property type="match status" value="1"/>
</dbReference>
<evidence type="ECO:0000256" key="8">
    <source>
        <dbReference type="ARBA" id="ARBA00022927"/>
    </source>
</evidence>
<keyword evidence="10" id="KW-1015">Disulfide bond</keyword>
<evidence type="ECO:0000256" key="11">
    <source>
        <dbReference type="ARBA" id="ARBA00023288"/>
    </source>
</evidence>
<dbReference type="Gene3D" id="3.40.190.10">
    <property type="entry name" value="Periplasmic binding protein-like II"/>
    <property type="match status" value="1"/>
</dbReference>
<evidence type="ECO:0000256" key="4">
    <source>
        <dbReference type="ARBA" id="ARBA00022448"/>
    </source>
</evidence>
<dbReference type="GO" id="GO:0015833">
    <property type="term" value="P:peptide transport"/>
    <property type="evidence" value="ECO:0007669"/>
    <property type="project" value="UniProtKB-KW"/>
</dbReference>
<sequence length="561" mass="63600">MKMKGLTFFGGWKYEKKIPVFVVSTVAMSMILGACSYQKDEPQANAKGDSGKSGAKQVLNLIETQEIPTMDPALSADAVSSKVMNNTMEGLYRLGKDDKLVPGVAKEFKKSEDGKKYTFKLREDAKWSNGEPLTAKDFVYAWQRAINPDTAAKSAYIMYDIKNAEKINKKEMSPDQLGVKAIDDYTLEVELDNSIPYLVDLMVYPIFYPVNEKFVKEQGAKFGLEANTTLYNGPFTLSDWQHERSFKMTKSSSYWDNKEVKLEEVNFNIVKDTSTPINLYETNAIDRATLLAEFIDKYKGKPDFKTVEETSVFFLRLNQKDPALANKNIRKAISLAFDRKPFVDTLLNNGSKPATGLIPDNFIKGPDKKDFRAENGDIVKPNVKEAKKYWEAGTKELGKNEIELELLNEDVELSKKTGEYLKGELEKNLPGLTVKIKQQPFAQKLKLEDAGDYVMSFSGWGADFPDPITYLDMFVTDGSQNKMKYSNPKYDEIIMKAKKDGSDVNARWKNLLEAEKMLLDDAAIVPVYQRGRAYLQRETIKDMYNHKYGPDVSFKWASVGK</sequence>
<dbReference type="PANTHER" id="PTHR30290">
    <property type="entry name" value="PERIPLASMIC BINDING COMPONENT OF ABC TRANSPORTER"/>
    <property type="match status" value="1"/>
</dbReference>
<evidence type="ECO:0000256" key="10">
    <source>
        <dbReference type="ARBA" id="ARBA00023157"/>
    </source>
</evidence>
<proteinExistence type="inferred from homology"/>
<keyword evidence="8" id="KW-0653">Protein transport</keyword>
<keyword evidence="7" id="KW-0571">Peptide transport</keyword>
<evidence type="ECO:0000256" key="5">
    <source>
        <dbReference type="ARBA" id="ARBA00022729"/>
    </source>
</evidence>
<dbReference type="Proteomes" id="UP000005259">
    <property type="component" value="Chromosome"/>
</dbReference>
<dbReference type="InterPro" id="IPR039424">
    <property type="entry name" value="SBP_5"/>
</dbReference>
<evidence type="ECO:0000256" key="12">
    <source>
        <dbReference type="ARBA" id="ARBA00063980"/>
    </source>
</evidence>
<dbReference type="InterPro" id="IPR030678">
    <property type="entry name" value="Peptide/Ni-bd"/>
</dbReference>
<dbReference type="FunFam" id="3.40.190.10:FF:000018">
    <property type="entry name" value="Oligopeptide ABC transporter, oligopeptide-binding protein"/>
    <property type="match status" value="1"/>
</dbReference>
<accession>A0A9W3NXV9</accession>
<keyword evidence="11" id="KW-0449">Lipoprotein</keyword>
<dbReference type="InterPro" id="IPR000914">
    <property type="entry name" value="SBP_5_dom"/>
</dbReference>
<evidence type="ECO:0000256" key="2">
    <source>
        <dbReference type="ARBA" id="ARBA00004418"/>
    </source>
</evidence>
<dbReference type="FunFam" id="3.90.76.10:FF:000001">
    <property type="entry name" value="Oligopeptide ABC transporter substrate-binding protein"/>
    <property type="match status" value="1"/>
</dbReference>
<evidence type="ECO:0000256" key="7">
    <source>
        <dbReference type="ARBA" id="ARBA00022856"/>
    </source>
</evidence>
<dbReference type="KEGG" id="bti:BTG_14815"/>
<organism evidence="15 16">
    <name type="scientific">Bacillus thuringiensis HD-771</name>
    <dbReference type="NCBI Taxonomy" id="1218175"/>
    <lineage>
        <taxon>Bacteria</taxon>
        <taxon>Bacillati</taxon>
        <taxon>Bacillota</taxon>
        <taxon>Bacilli</taxon>
        <taxon>Bacillales</taxon>
        <taxon>Bacillaceae</taxon>
        <taxon>Bacillus</taxon>
        <taxon>Bacillus cereus group</taxon>
    </lineage>
</organism>
<evidence type="ECO:0000256" key="3">
    <source>
        <dbReference type="ARBA" id="ARBA00005695"/>
    </source>
</evidence>
<dbReference type="Gene3D" id="3.90.76.10">
    <property type="entry name" value="Dipeptide-binding Protein, Domain 1"/>
    <property type="match status" value="1"/>
</dbReference>
<keyword evidence="4" id="KW-0813">Transport</keyword>
<comment type="subunit">
    <text evidence="12">The complex is composed of two ATP-binding proteins (OppD and OppF), two transmembrane proteins (OppB and OppC) and a solute-binding protein (OppA).</text>
</comment>
<evidence type="ECO:0000313" key="15">
    <source>
        <dbReference type="EMBL" id="AFQ16415.1"/>
    </source>
</evidence>
<keyword evidence="5" id="KW-0732">Signal</keyword>
<evidence type="ECO:0000259" key="14">
    <source>
        <dbReference type="Pfam" id="PF00496"/>
    </source>
</evidence>
<dbReference type="GO" id="GO:0015031">
    <property type="term" value="P:protein transport"/>
    <property type="evidence" value="ECO:0007669"/>
    <property type="project" value="UniProtKB-KW"/>
</dbReference>